<reference evidence="2 3" key="1">
    <citation type="journal article" date="2010" name="PLoS ONE">
        <title>The genome sequence of the rumen methanogen Methanobrevibacter ruminantium reveals new possibilities for controlling ruminant methane emissions.</title>
        <authorList>
            <person name="Leahy S.C."/>
            <person name="Kelly W.J."/>
            <person name="Altermann E."/>
            <person name="Ronimus R.S."/>
            <person name="Yeoman C.J."/>
            <person name="Pacheco D.M."/>
            <person name="Li D."/>
            <person name="Kong Z."/>
            <person name="McTavish S."/>
            <person name="Sang C."/>
            <person name="Lambie S.C."/>
            <person name="Janssen P.H."/>
            <person name="Dey D."/>
            <person name="Attwood G.T."/>
        </authorList>
    </citation>
    <scope>NUCLEOTIDE SEQUENCE [LARGE SCALE GENOMIC DNA]</scope>
    <source>
        <strain evidence="3">ATCC 35063 / DSM 1093 / JCM 13430 / OCM 146 / M1</strain>
    </source>
</reference>
<dbReference type="AlphaFoldDB" id="D3E0U5"/>
<dbReference type="OrthoDB" id="81482at2157"/>
<evidence type="ECO:0000313" key="2">
    <source>
        <dbReference type="EMBL" id="ADC47919.1"/>
    </source>
</evidence>
<comment type="similarity">
    <text evidence="1">Belongs to the UPF0305 family.</text>
</comment>
<protein>
    <recommendedName>
        <fullName evidence="1">UPF0305 protein mru_2069</fullName>
    </recommendedName>
</protein>
<gene>
    <name evidence="2" type="ordered locus">mru_2069</name>
</gene>
<dbReference type="PATRIC" id="fig|634498.28.peg.2071"/>
<dbReference type="RefSeq" id="WP_012956867.1">
    <property type="nucleotide sequence ID" value="NC_013790.1"/>
</dbReference>
<evidence type="ECO:0000256" key="1">
    <source>
        <dbReference type="HAMAP-Rule" id="MF_00763"/>
    </source>
</evidence>
<dbReference type="GeneID" id="8771748"/>
<keyword evidence="3" id="KW-1185">Reference proteome</keyword>
<dbReference type="KEGG" id="mru:mru_2069"/>
<dbReference type="HAMAP" id="MF_00763">
    <property type="entry name" value="UPF0305"/>
    <property type="match status" value="1"/>
</dbReference>
<dbReference type="EMBL" id="CP001719">
    <property type="protein sequence ID" value="ADC47919.1"/>
    <property type="molecule type" value="Genomic_DNA"/>
</dbReference>
<accession>D3E0U5</accession>
<dbReference type="eggNOG" id="arCOG03215">
    <property type="taxonomic scope" value="Archaea"/>
</dbReference>
<dbReference type="InterPro" id="IPR019215">
    <property type="entry name" value="DUF2115"/>
</dbReference>
<proteinExistence type="inferred from homology"/>
<sequence>MKSSVLLEEIKENIQNYDIDHIKENLKKEDINPISKQVSEFNLKNYDEIMETKISEEDDFEISDEMIYSMKNEIDLFFKGCSPESEDSFKKFIESICLYLSLIAKKPLHPVGMDFKNGNTVHEEIEDGNTVYYCDLKEYFGKQEKDYYTCKFCVCKTV</sequence>
<dbReference type="Proteomes" id="UP000008680">
    <property type="component" value="Chromosome"/>
</dbReference>
<dbReference type="HOGENOM" id="CLU_089549_2_0_2"/>
<organism evidence="2 3">
    <name type="scientific">Methanobrevibacter ruminantium (strain ATCC 35063 / DSM 1093 / JCM 13430 / OCM 146 / M1)</name>
    <name type="common">Methanobacterium ruminantium</name>
    <dbReference type="NCBI Taxonomy" id="634498"/>
    <lineage>
        <taxon>Archaea</taxon>
        <taxon>Methanobacteriati</taxon>
        <taxon>Methanobacteriota</taxon>
        <taxon>Methanomada group</taxon>
        <taxon>Methanobacteria</taxon>
        <taxon>Methanobacteriales</taxon>
        <taxon>Methanobacteriaceae</taxon>
        <taxon>Methanobrevibacter</taxon>
    </lineage>
</organism>
<evidence type="ECO:0000313" key="3">
    <source>
        <dbReference type="Proteomes" id="UP000008680"/>
    </source>
</evidence>
<name>D3E0U5_METRM</name>
<dbReference type="Pfam" id="PF09888">
    <property type="entry name" value="DUF2115"/>
    <property type="match status" value="1"/>
</dbReference>